<proteinExistence type="predicted"/>
<reference evidence="2 3" key="1">
    <citation type="submission" date="2019-08" db="EMBL/GenBank/DDBJ databases">
        <title>Actinomadura sp. nov. CYP1-5 isolated from mountain soil.</title>
        <authorList>
            <person name="Songsumanus A."/>
            <person name="Kuncharoen N."/>
            <person name="Kudo T."/>
            <person name="Yuki M."/>
            <person name="Igarashi Y."/>
            <person name="Tanasupawat S."/>
        </authorList>
    </citation>
    <scope>NUCLEOTIDE SEQUENCE [LARGE SCALE GENOMIC DNA]</scope>
    <source>
        <strain evidence="2 3">JCM 14158</strain>
    </source>
</reference>
<dbReference type="Proteomes" id="UP000323380">
    <property type="component" value="Unassembled WGS sequence"/>
</dbReference>
<feature type="transmembrane region" description="Helical" evidence="1">
    <location>
        <begin position="211"/>
        <end position="231"/>
    </location>
</feature>
<organism evidence="2 3">
    <name type="scientific">Actinomadura chibensis</name>
    <dbReference type="NCBI Taxonomy" id="392828"/>
    <lineage>
        <taxon>Bacteria</taxon>
        <taxon>Bacillati</taxon>
        <taxon>Actinomycetota</taxon>
        <taxon>Actinomycetes</taxon>
        <taxon>Streptosporangiales</taxon>
        <taxon>Thermomonosporaceae</taxon>
        <taxon>Actinomadura</taxon>
    </lineage>
</organism>
<keyword evidence="1" id="KW-0812">Transmembrane</keyword>
<evidence type="ECO:0000313" key="2">
    <source>
        <dbReference type="EMBL" id="TYB47878.1"/>
    </source>
</evidence>
<dbReference type="AlphaFoldDB" id="A0A5D0NUM5"/>
<dbReference type="EMBL" id="VSFG01000001">
    <property type="protein sequence ID" value="TYB47878.1"/>
    <property type="molecule type" value="Genomic_DNA"/>
</dbReference>
<keyword evidence="3" id="KW-1185">Reference proteome</keyword>
<feature type="transmembrane region" description="Helical" evidence="1">
    <location>
        <begin position="259"/>
        <end position="278"/>
    </location>
</feature>
<protein>
    <submittedName>
        <fullName evidence="2">Uncharacterized protein</fullName>
    </submittedName>
</protein>
<accession>A0A5D0NUM5</accession>
<gene>
    <name evidence="2" type="ORF">FXF69_01080</name>
</gene>
<dbReference type="RefSeq" id="WP_148344024.1">
    <property type="nucleotide sequence ID" value="NZ_VSFG01000001.1"/>
</dbReference>
<name>A0A5D0NUM5_9ACTN</name>
<keyword evidence="1" id="KW-1133">Transmembrane helix</keyword>
<comment type="caution">
    <text evidence="2">The sequence shown here is derived from an EMBL/GenBank/DDBJ whole genome shotgun (WGS) entry which is preliminary data.</text>
</comment>
<evidence type="ECO:0000256" key="1">
    <source>
        <dbReference type="SAM" id="Phobius"/>
    </source>
</evidence>
<feature type="transmembrane region" description="Helical" evidence="1">
    <location>
        <begin position="184"/>
        <end position="205"/>
    </location>
</feature>
<evidence type="ECO:0000313" key="3">
    <source>
        <dbReference type="Proteomes" id="UP000323380"/>
    </source>
</evidence>
<keyword evidence="1" id="KW-0472">Membrane</keyword>
<sequence length="279" mass="31943">MSNIRRTVEKRQEWGAWAGSVAELRRIGEMVEQSCLRRRVAILAMFDEKTREILEEMGDDRARYREEMNRQLSRESLARSLDMKATIVDGDDKVSGPLDILGELDRRTVECVQFEAECFDRTFRERVFVEFKKPHRSWESGARLVVESSDQGWGRQIFVSVAEQIEKGVPRWQFVHNFPRGTPLLFLIVYIVLYFPSIVALLPTFGEMDSGSLVSANILLYLVCLGATFLLTQHKVRAWVFPQFDITSEMGDSTGSRRLIYIATLLASIPTGILVNLIS</sequence>